<feature type="compositionally biased region" description="Basic residues" evidence="1">
    <location>
        <begin position="299"/>
        <end position="322"/>
    </location>
</feature>
<dbReference type="AlphaFoldDB" id="A0A2M3Z094"/>
<organism evidence="2">
    <name type="scientific">Anopheles braziliensis</name>
    <dbReference type="NCBI Taxonomy" id="58242"/>
    <lineage>
        <taxon>Eukaryota</taxon>
        <taxon>Metazoa</taxon>
        <taxon>Ecdysozoa</taxon>
        <taxon>Arthropoda</taxon>
        <taxon>Hexapoda</taxon>
        <taxon>Insecta</taxon>
        <taxon>Pterygota</taxon>
        <taxon>Neoptera</taxon>
        <taxon>Endopterygota</taxon>
        <taxon>Diptera</taxon>
        <taxon>Nematocera</taxon>
        <taxon>Culicoidea</taxon>
        <taxon>Culicidae</taxon>
        <taxon>Anophelinae</taxon>
        <taxon>Anopheles</taxon>
    </lineage>
</organism>
<dbReference type="PANTHER" id="PTHR41142">
    <property type="entry name" value="SI:DKEY-16J16.4"/>
    <property type="match status" value="1"/>
</dbReference>
<feature type="region of interest" description="Disordered" evidence="1">
    <location>
        <begin position="10"/>
        <end position="29"/>
    </location>
</feature>
<feature type="region of interest" description="Disordered" evidence="1">
    <location>
        <begin position="295"/>
        <end position="341"/>
    </location>
</feature>
<accession>A0A2M3Z094</accession>
<feature type="compositionally biased region" description="Low complexity" evidence="1">
    <location>
        <begin position="323"/>
        <end position="341"/>
    </location>
</feature>
<feature type="compositionally biased region" description="Low complexity" evidence="1">
    <location>
        <begin position="509"/>
        <end position="534"/>
    </location>
</feature>
<feature type="compositionally biased region" description="Polar residues" evidence="1">
    <location>
        <begin position="560"/>
        <end position="571"/>
    </location>
</feature>
<protein>
    <submittedName>
        <fullName evidence="2">Putative lateral signaling target protein 2</fullName>
    </submittedName>
</protein>
<feature type="compositionally biased region" description="Polar residues" evidence="1">
    <location>
        <begin position="10"/>
        <end position="28"/>
    </location>
</feature>
<sequence length="635" mass="67239">MWDEVLSCLSSRQEDTASPSDTACSSESPAFLGPSASASAHLLLYDQNSSEEELEVINGGAGAVGNCDIIEVGTVSGVPSRIGTGPGATAATVAGLCGRPIAGIDQHQLPMMSDGADEEEEDNDDDEEDDATEEIIDEDDDDDDHDHEEDDEEEDEEVASAIASATTTATVTPKVATTIIGSAGHRPMDTSVRGHFVSLATDGGASGGLVDVFADDGGESLDDFPDELCLASSSDDAPMAFNGMLNVKTVSSSDKQHHHPQQQQQQQRFSTLLEKRKRSLAQNSDDEVRFLLEQQQQTPHHHHPNHHLHHPHHQHHSMRHKQQQQQQQQQQQHLHQQHKLLQQEQLTEEEPLLSAPVNFRTSPPLEALKPHRGHILQRSTTPLILTESGGGHGGGNGSGGLLLSGSGSGGSLLSSTTSSLSSLLSGCGSSASTGGGSSGFYEPGLVGGGIGASGLRFGLGRRTIGCDSPMIAVSHRNNNSTNQQQQQHGSISSSSSSSCGGNGSGSGSGLSTTTSITNTRTSSSSSSSLSSLSSPPSLVVAESQTRSSAVSAPVSSASSNLVTNMEVSRSVSPPAKMFHCAVSPRRRAPRHQQQRLQRPHRPCLDFDKMQQLKARSVTTWRHSNEHSGELSVFCW</sequence>
<name>A0A2M3Z094_9DIPT</name>
<feature type="compositionally biased region" description="Low complexity" evidence="1">
    <location>
        <begin position="159"/>
        <end position="169"/>
    </location>
</feature>
<proteinExistence type="predicted"/>
<feature type="region of interest" description="Disordered" evidence="1">
    <location>
        <begin position="250"/>
        <end position="269"/>
    </location>
</feature>
<evidence type="ECO:0000313" key="2">
    <source>
        <dbReference type="EMBL" id="MBW21916.1"/>
    </source>
</evidence>
<feature type="region of interest" description="Disordered" evidence="1">
    <location>
        <begin position="112"/>
        <end position="169"/>
    </location>
</feature>
<feature type="compositionally biased region" description="Low complexity" evidence="1">
    <location>
        <begin position="474"/>
        <end position="499"/>
    </location>
</feature>
<dbReference type="PANTHER" id="PTHR41142:SF1">
    <property type="entry name" value="SI:DKEY-16J16.4"/>
    <property type="match status" value="1"/>
</dbReference>
<reference evidence="2" key="1">
    <citation type="submission" date="2018-01" db="EMBL/GenBank/DDBJ databases">
        <title>An insight into the sialome of Amazonian anophelines.</title>
        <authorList>
            <person name="Ribeiro J.M."/>
            <person name="Scarpassa V."/>
            <person name="Calvo E."/>
        </authorList>
    </citation>
    <scope>NUCLEOTIDE SEQUENCE</scope>
    <source>
        <tissue evidence="2">Salivary glands</tissue>
    </source>
</reference>
<feature type="compositionally biased region" description="Low complexity" evidence="1">
    <location>
        <begin position="547"/>
        <end position="559"/>
    </location>
</feature>
<feature type="region of interest" description="Disordered" evidence="1">
    <location>
        <begin position="471"/>
        <end position="572"/>
    </location>
</feature>
<evidence type="ECO:0000256" key="1">
    <source>
        <dbReference type="SAM" id="MobiDB-lite"/>
    </source>
</evidence>
<feature type="compositionally biased region" description="Acidic residues" evidence="1">
    <location>
        <begin position="115"/>
        <end position="158"/>
    </location>
</feature>
<dbReference type="EMBL" id="GGFM01001165">
    <property type="protein sequence ID" value="MBW21916.1"/>
    <property type="molecule type" value="Transcribed_RNA"/>
</dbReference>